<evidence type="ECO:0000256" key="11">
    <source>
        <dbReference type="SAM" id="Coils"/>
    </source>
</evidence>
<dbReference type="Gene3D" id="3.40.50.620">
    <property type="entry name" value="HUPs"/>
    <property type="match status" value="3"/>
</dbReference>
<feature type="domain" description="Leucyl-tRNA synthetase editing" evidence="14">
    <location>
        <begin position="278"/>
        <end position="457"/>
    </location>
</feature>
<dbReference type="Gene3D" id="3.90.740.10">
    <property type="entry name" value="Valyl/Leucyl/Isoleucyl-tRNA synthetase, editing domain"/>
    <property type="match status" value="1"/>
</dbReference>
<dbReference type="HAMAP" id="MF_00049_B">
    <property type="entry name" value="Leu_tRNA_synth_B"/>
    <property type="match status" value="1"/>
</dbReference>
<feature type="domain" description="Aminoacyl-tRNA synthetase class Ia" evidence="12">
    <location>
        <begin position="695"/>
        <end position="724"/>
    </location>
</feature>
<dbReference type="PRINTS" id="PR00985">
    <property type="entry name" value="TRNASYNTHLEU"/>
</dbReference>
<dbReference type="InterPro" id="IPR001412">
    <property type="entry name" value="aa-tRNA-synth_I_CS"/>
</dbReference>
<dbReference type="Pfam" id="PF00133">
    <property type="entry name" value="tRNA-synt_1"/>
    <property type="match status" value="2"/>
</dbReference>
<keyword evidence="5 9" id="KW-0067">ATP-binding</keyword>
<keyword evidence="16" id="KW-1185">Reference proteome</keyword>
<feature type="short sequence motif" description="'KMSKS' region" evidence="9">
    <location>
        <begin position="698"/>
        <end position="702"/>
    </location>
</feature>
<reference evidence="15 16" key="1">
    <citation type="submission" date="2023-08" db="EMBL/GenBank/DDBJ databases">
        <title>Draft genome sequence of Algoriphagus taiwanensis.</title>
        <authorList>
            <person name="Takatani N."/>
            <person name="Hosokawa M."/>
            <person name="Sawabe T."/>
        </authorList>
    </citation>
    <scope>NUCLEOTIDE SEQUENCE [LARGE SCALE GENOMIC DNA]</scope>
    <source>
        <strain evidence="15 16">JCM 19755</strain>
    </source>
</reference>
<evidence type="ECO:0000256" key="7">
    <source>
        <dbReference type="ARBA" id="ARBA00023146"/>
    </source>
</evidence>
<dbReference type="GO" id="GO:0016874">
    <property type="term" value="F:ligase activity"/>
    <property type="evidence" value="ECO:0007669"/>
    <property type="project" value="UniProtKB-KW"/>
</dbReference>
<dbReference type="InterPro" id="IPR025709">
    <property type="entry name" value="Leu_tRNA-synth_edit"/>
</dbReference>
<evidence type="ECO:0000256" key="4">
    <source>
        <dbReference type="ARBA" id="ARBA00022741"/>
    </source>
</evidence>
<comment type="caution">
    <text evidence="9">Lacks conserved residue(s) required for the propagation of feature annotation.</text>
</comment>
<dbReference type="NCBIfam" id="TIGR00396">
    <property type="entry name" value="leuS_bact"/>
    <property type="match status" value="1"/>
</dbReference>
<protein>
    <recommendedName>
        <fullName evidence="9">Leucine--tRNA ligase</fullName>
        <ecNumber evidence="9">6.1.1.4</ecNumber>
    </recommendedName>
    <alternativeName>
        <fullName evidence="9">Leucyl-tRNA synthetase</fullName>
        <shortName evidence="9">LeuRS</shortName>
    </alternativeName>
</protein>
<keyword evidence="4 9" id="KW-0547">Nucleotide-binding</keyword>
<dbReference type="InterPro" id="IPR009080">
    <property type="entry name" value="tRNAsynth_Ia_anticodon-bd"/>
</dbReference>
<evidence type="ECO:0000313" key="16">
    <source>
        <dbReference type="Proteomes" id="UP001307705"/>
    </source>
</evidence>
<accession>A0ABQ6PZJ1</accession>
<dbReference type="PANTHER" id="PTHR43740:SF2">
    <property type="entry name" value="LEUCINE--TRNA LIGASE, MITOCHONDRIAL"/>
    <property type="match status" value="1"/>
</dbReference>
<evidence type="ECO:0000256" key="9">
    <source>
        <dbReference type="HAMAP-Rule" id="MF_00049"/>
    </source>
</evidence>
<comment type="similarity">
    <text evidence="1 9 10">Belongs to the class-I aminoacyl-tRNA synthetase family.</text>
</comment>
<keyword evidence="3 9" id="KW-0436">Ligase</keyword>
<keyword evidence="2 9" id="KW-0963">Cytoplasm</keyword>
<dbReference type="Pfam" id="PF08264">
    <property type="entry name" value="Anticodon_1"/>
    <property type="match status" value="1"/>
</dbReference>
<evidence type="ECO:0000256" key="1">
    <source>
        <dbReference type="ARBA" id="ARBA00005594"/>
    </source>
</evidence>
<dbReference type="SUPFAM" id="SSF52374">
    <property type="entry name" value="Nucleotidylyl transferase"/>
    <property type="match status" value="1"/>
</dbReference>
<dbReference type="SUPFAM" id="SSF47323">
    <property type="entry name" value="Anticodon-binding domain of a subclass of class I aminoacyl-tRNA synthetases"/>
    <property type="match status" value="1"/>
</dbReference>
<gene>
    <name evidence="9 15" type="primary">leuS</name>
    <name evidence="15" type="ORF">Ataiwa_16110</name>
</gene>
<evidence type="ECO:0000256" key="6">
    <source>
        <dbReference type="ARBA" id="ARBA00022917"/>
    </source>
</evidence>
<evidence type="ECO:0000256" key="5">
    <source>
        <dbReference type="ARBA" id="ARBA00022840"/>
    </source>
</evidence>
<evidence type="ECO:0000313" key="15">
    <source>
        <dbReference type="EMBL" id="GMQ33339.1"/>
    </source>
</evidence>
<dbReference type="InterPro" id="IPR009008">
    <property type="entry name" value="Val/Leu/Ile-tRNA-synth_edit"/>
</dbReference>
<feature type="binding site" evidence="9">
    <location>
        <position position="701"/>
    </location>
    <ligand>
        <name>ATP</name>
        <dbReference type="ChEBI" id="CHEBI:30616"/>
    </ligand>
</feature>
<evidence type="ECO:0000256" key="2">
    <source>
        <dbReference type="ARBA" id="ARBA00022490"/>
    </source>
</evidence>
<organism evidence="15 16">
    <name type="scientific">Algoriphagus taiwanensis</name>
    <dbReference type="NCBI Taxonomy" id="1445656"/>
    <lineage>
        <taxon>Bacteria</taxon>
        <taxon>Pseudomonadati</taxon>
        <taxon>Bacteroidota</taxon>
        <taxon>Cytophagia</taxon>
        <taxon>Cytophagales</taxon>
        <taxon>Cyclobacteriaceae</taxon>
        <taxon>Algoriphagus</taxon>
    </lineage>
</organism>
<feature type="domain" description="Methionyl/Valyl/Leucyl/Isoleucyl-tRNA synthetase anticodon-binding" evidence="13">
    <location>
        <begin position="775"/>
        <end position="887"/>
    </location>
</feature>
<evidence type="ECO:0000259" key="12">
    <source>
        <dbReference type="Pfam" id="PF00133"/>
    </source>
</evidence>
<keyword evidence="11" id="KW-0175">Coiled coil</keyword>
<evidence type="ECO:0000256" key="3">
    <source>
        <dbReference type="ARBA" id="ARBA00022598"/>
    </source>
</evidence>
<keyword evidence="7 9" id="KW-0030">Aminoacyl-tRNA synthetase</keyword>
<dbReference type="Gene3D" id="1.10.730.10">
    <property type="entry name" value="Isoleucyl-tRNA Synthetase, Domain 1"/>
    <property type="match status" value="2"/>
</dbReference>
<evidence type="ECO:0000256" key="10">
    <source>
        <dbReference type="RuleBase" id="RU363035"/>
    </source>
</evidence>
<evidence type="ECO:0000256" key="8">
    <source>
        <dbReference type="ARBA" id="ARBA00047469"/>
    </source>
</evidence>
<dbReference type="InterPro" id="IPR002302">
    <property type="entry name" value="Leu-tRNA-ligase"/>
</dbReference>
<dbReference type="RefSeq" id="WP_338228111.1">
    <property type="nucleotide sequence ID" value="NZ_BTPE01000004.1"/>
</dbReference>
<feature type="coiled-coil region" evidence="11">
    <location>
        <begin position="768"/>
        <end position="795"/>
    </location>
</feature>
<evidence type="ECO:0000259" key="14">
    <source>
        <dbReference type="Pfam" id="PF13603"/>
    </source>
</evidence>
<dbReference type="InterPro" id="IPR014729">
    <property type="entry name" value="Rossmann-like_a/b/a_fold"/>
</dbReference>
<dbReference type="InterPro" id="IPR013155">
    <property type="entry name" value="M/V/L/I-tRNA-synth_anticd-bd"/>
</dbReference>
<dbReference type="Pfam" id="PF13603">
    <property type="entry name" value="tRNA-synt_1_2"/>
    <property type="match status" value="1"/>
</dbReference>
<dbReference type="Proteomes" id="UP001307705">
    <property type="component" value="Unassembled WGS sequence"/>
</dbReference>
<dbReference type="EC" id="6.1.1.4" evidence="9"/>
<dbReference type="PROSITE" id="PS00178">
    <property type="entry name" value="AA_TRNA_LIGASE_I"/>
    <property type="match status" value="1"/>
</dbReference>
<dbReference type="EMBL" id="BTPE01000004">
    <property type="protein sequence ID" value="GMQ33339.1"/>
    <property type="molecule type" value="Genomic_DNA"/>
</dbReference>
<dbReference type="SUPFAM" id="SSF50677">
    <property type="entry name" value="ValRS/IleRS/LeuRS editing domain"/>
    <property type="match status" value="1"/>
</dbReference>
<dbReference type="InterPro" id="IPR002300">
    <property type="entry name" value="aa-tRNA-synth_Ia"/>
</dbReference>
<dbReference type="CDD" id="cd07958">
    <property type="entry name" value="Anticodon_Ia_Leu_BEm"/>
    <property type="match status" value="1"/>
</dbReference>
<comment type="caution">
    <text evidence="15">The sequence shown here is derived from an EMBL/GenBank/DDBJ whole genome shotgun (WGS) entry which is preliminary data.</text>
</comment>
<dbReference type="PANTHER" id="PTHR43740">
    <property type="entry name" value="LEUCYL-TRNA SYNTHETASE"/>
    <property type="match status" value="1"/>
</dbReference>
<proteinExistence type="inferred from homology"/>
<keyword evidence="6 9" id="KW-0648">Protein biosynthesis</keyword>
<evidence type="ECO:0000259" key="13">
    <source>
        <dbReference type="Pfam" id="PF08264"/>
    </source>
</evidence>
<name>A0ABQ6PZJ1_9BACT</name>
<sequence length="924" mass="105512">MAEYNFREIEQKWQGYWKEKGTFKAEVDTNRPKFYSLDMFPYPSGAGLHVGHPLGYIASDIVSRFKMLKGFNVLHPMGYDSFGLPAEQYAIQTGQHPAITTEQNITRYTEQLKNIGFAFDWDREVRTSDPSYYKWTQWIFMQLFKSYYDLDADKALSIESLVSRFEKEGNAKVKAVCDDDTPTFSAADWNAFSEKEKQEILLKYRLTFLAETTVNWCPALGTVLSNDEVKDGFSERGGHPVERKKMMQWSMRITAYADRLLQGLEKVDWSEPIKEMQRNWIGKSIGAEVLFDVKGSDKKIKVFTTRVDTIFGVTYLALAPESDLAAELVTDDQRETAEPYIQVAKNRSERERMSDVKTISGAFTGSYAINPFNGEEIQIWVADYVLAGYGTGAVMAVPAHDERDYNFAKHFGLEIRQVIEGSMENGSFPGKGGLIINSGFISGLYMQDAMNKCIEFLEEKGIGKGKIQFRMRDAIFTRQRYWGEPLPVYFKDGLPYLIDEKDLPLVLPEVDKYLPTEDGEPPLGRAKDWTYKTAEGEYPLELSTMPGWAGSSWYFFRYMDPKNDSVFADKGKTDYWGAVDLYIGGSEHATGHLLYSRFWTKFLYDLGVVSINEPFQKMINQGMIQGRSNFVYRIKGSNTFVSYGLKDQYDTSAMHVDVNIVHNDQLNLEKFKAWRPDLADAEFILEDGKYLCGSEVEKMSKSKYNVVNPDDIIERYGADTLRLYEMFLGPLEQFKPWNTNGIDGVYKFLRKVWNLYHTNTGEFVVSDEKASKEELKALHKALKKMEEDMANYSFNTSVSSFMICVNELTALKCNKREVLEPLAILISPYAPHIAEELWSLLGQAESITDATFPEFKEEYLVESNFEYPVMINGKMRAKLDLPLSLSVPEIEKSALADATVQKWLEGKAPKKVIIVPGKIVNLVV</sequence>
<comment type="subcellular location">
    <subcellularLocation>
        <location evidence="9">Cytoplasm</location>
    </subcellularLocation>
</comment>
<comment type="catalytic activity">
    <reaction evidence="8 9">
        <text>tRNA(Leu) + L-leucine + ATP = L-leucyl-tRNA(Leu) + AMP + diphosphate</text>
        <dbReference type="Rhea" id="RHEA:11688"/>
        <dbReference type="Rhea" id="RHEA-COMP:9613"/>
        <dbReference type="Rhea" id="RHEA-COMP:9622"/>
        <dbReference type="ChEBI" id="CHEBI:30616"/>
        <dbReference type="ChEBI" id="CHEBI:33019"/>
        <dbReference type="ChEBI" id="CHEBI:57427"/>
        <dbReference type="ChEBI" id="CHEBI:78442"/>
        <dbReference type="ChEBI" id="CHEBI:78494"/>
        <dbReference type="ChEBI" id="CHEBI:456215"/>
        <dbReference type="EC" id="6.1.1.4"/>
    </reaction>
</comment>
<feature type="domain" description="Aminoacyl-tRNA synthetase class Ia" evidence="12">
    <location>
        <begin position="13"/>
        <end position="145"/>
    </location>
</feature>